<dbReference type="CDD" id="cd07772">
    <property type="entry name" value="ASKHA_NBD_FGGY_NaCK-like"/>
    <property type="match status" value="1"/>
</dbReference>
<sequence>MPVTAVLDVGKTNVKLVIFAGARVLWQRSVPNAPLPGPPYPHADVELVWRFALEALREAAAACSVDALVVTTHGASAALVDDEGLVLPVMDYEFAGLDAMEPDYAPFRPPFAQTLSPPISGGLNYGKQVFYQETRHPQAFARARHLLMYPQYYAWRFTGIARNEVTSLGSHGDAWLPREGRPSSLVERRGWQRLLPPVVPAFSVIGPVKPEIAAATGLRPDVRVFAGAHDSNASILPHLLTIEPPFTVVSTGTWVVIMAVGASTDGLDPKRDSYSNVDVLGRPLPTAKFMGGREFAVILDGAPPQADAEDLAAVLAAGAMILPAFVPNGGPFEGRHGRIEGTLPDRPGARAAIATLYAALVTDFQLDVLGAARGPLPVEGSFAANPLYCAVLAALRPGQPVLLALDTAGTAFGASLLATWPQVPARPPLAEAAPLADAQALLRYRARWRAAVAGA</sequence>
<dbReference type="SUPFAM" id="SSF53067">
    <property type="entry name" value="Actin-like ATPase domain"/>
    <property type="match status" value="1"/>
</dbReference>
<feature type="domain" description="Carbohydrate kinase FGGY C-terminal" evidence="4">
    <location>
        <begin position="244"/>
        <end position="419"/>
    </location>
</feature>
<organism evidence="5 6">
    <name type="scientific">Labrys wisconsinensis</name>
    <dbReference type="NCBI Taxonomy" id="425677"/>
    <lineage>
        <taxon>Bacteria</taxon>
        <taxon>Pseudomonadati</taxon>
        <taxon>Pseudomonadota</taxon>
        <taxon>Alphaproteobacteria</taxon>
        <taxon>Hyphomicrobiales</taxon>
        <taxon>Xanthobacteraceae</taxon>
        <taxon>Labrys</taxon>
    </lineage>
</organism>
<evidence type="ECO:0000256" key="1">
    <source>
        <dbReference type="ARBA" id="ARBA00009156"/>
    </source>
</evidence>
<dbReference type="GO" id="GO:0016301">
    <property type="term" value="F:kinase activity"/>
    <property type="evidence" value="ECO:0007669"/>
    <property type="project" value="UniProtKB-KW"/>
</dbReference>
<dbReference type="RefSeq" id="WP_307269059.1">
    <property type="nucleotide sequence ID" value="NZ_JAUSVX010000001.1"/>
</dbReference>
<evidence type="ECO:0000256" key="2">
    <source>
        <dbReference type="ARBA" id="ARBA00022679"/>
    </source>
</evidence>
<evidence type="ECO:0000259" key="4">
    <source>
        <dbReference type="Pfam" id="PF21546"/>
    </source>
</evidence>
<keyword evidence="3 5" id="KW-0418">Kinase</keyword>
<proteinExistence type="inferred from homology"/>
<evidence type="ECO:0000313" key="5">
    <source>
        <dbReference type="EMBL" id="MDQ0468242.1"/>
    </source>
</evidence>
<dbReference type="PANTHER" id="PTHR43095">
    <property type="entry name" value="SUGAR KINASE"/>
    <property type="match status" value="1"/>
</dbReference>
<accession>A0ABU0J4Y2</accession>
<name>A0ABU0J4Y2_9HYPH</name>
<evidence type="ECO:0000256" key="3">
    <source>
        <dbReference type="ARBA" id="ARBA00022777"/>
    </source>
</evidence>
<reference evidence="5 6" key="1">
    <citation type="submission" date="2023-07" db="EMBL/GenBank/DDBJ databases">
        <title>Genomic Encyclopedia of Type Strains, Phase IV (KMG-IV): sequencing the most valuable type-strain genomes for metagenomic binning, comparative biology and taxonomic classification.</title>
        <authorList>
            <person name="Goeker M."/>
        </authorList>
    </citation>
    <scope>NUCLEOTIDE SEQUENCE [LARGE SCALE GENOMIC DNA]</scope>
    <source>
        <strain evidence="5 6">DSM 19619</strain>
    </source>
</reference>
<evidence type="ECO:0000313" key="6">
    <source>
        <dbReference type="Proteomes" id="UP001242480"/>
    </source>
</evidence>
<keyword evidence="2" id="KW-0808">Transferase</keyword>
<dbReference type="Gene3D" id="3.30.420.40">
    <property type="match status" value="3"/>
</dbReference>
<dbReference type="PANTHER" id="PTHR43095:SF5">
    <property type="entry name" value="XYLULOSE KINASE"/>
    <property type="match status" value="1"/>
</dbReference>
<dbReference type="Pfam" id="PF21546">
    <property type="entry name" value="FGGY_C_2"/>
    <property type="match status" value="1"/>
</dbReference>
<keyword evidence="6" id="KW-1185">Reference proteome</keyword>
<dbReference type="EMBL" id="JAUSVX010000001">
    <property type="protein sequence ID" value="MDQ0468242.1"/>
    <property type="molecule type" value="Genomic_DNA"/>
</dbReference>
<comment type="similarity">
    <text evidence="1">Belongs to the FGGY kinase family.</text>
</comment>
<dbReference type="Proteomes" id="UP001242480">
    <property type="component" value="Unassembled WGS sequence"/>
</dbReference>
<comment type="caution">
    <text evidence="5">The sequence shown here is derived from an EMBL/GenBank/DDBJ whole genome shotgun (WGS) entry which is preliminary data.</text>
</comment>
<dbReference type="InterPro" id="IPR049382">
    <property type="entry name" value="FGGY_C_2"/>
</dbReference>
<dbReference type="InterPro" id="IPR050406">
    <property type="entry name" value="FGGY_Carb_Kinase"/>
</dbReference>
<dbReference type="InterPro" id="IPR043129">
    <property type="entry name" value="ATPase_NBD"/>
</dbReference>
<gene>
    <name evidence="5" type="ORF">QO011_001237</name>
</gene>
<protein>
    <submittedName>
        <fullName evidence="5">Sugar (Pentulose or hexulose) kinase</fullName>
    </submittedName>
</protein>